<dbReference type="InterPro" id="IPR051122">
    <property type="entry name" value="SDR_DHRS6-like"/>
</dbReference>
<evidence type="ECO:0000313" key="4">
    <source>
        <dbReference type="Proteomes" id="UP001284601"/>
    </source>
</evidence>
<dbReference type="EMBL" id="JAWSTH010000005">
    <property type="protein sequence ID" value="MDW5593432.1"/>
    <property type="molecule type" value="Genomic_DNA"/>
</dbReference>
<accession>A0ABU4HJE0</accession>
<evidence type="ECO:0000313" key="3">
    <source>
        <dbReference type="EMBL" id="MDW5593432.1"/>
    </source>
</evidence>
<dbReference type="Gene3D" id="3.40.50.720">
    <property type="entry name" value="NAD(P)-binding Rossmann-like Domain"/>
    <property type="match status" value="1"/>
</dbReference>
<dbReference type="Pfam" id="PF13561">
    <property type="entry name" value="adh_short_C2"/>
    <property type="match status" value="1"/>
</dbReference>
<name>A0ABU4HJE0_9ACTN</name>
<keyword evidence="4" id="KW-1185">Reference proteome</keyword>
<comment type="caution">
    <text evidence="3">The sequence shown here is derived from an EMBL/GenBank/DDBJ whole genome shotgun (WGS) entry which is preliminary data.</text>
</comment>
<protein>
    <submittedName>
        <fullName evidence="3">SDR family NAD(P)-dependent oxidoreductase</fullName>
    </submittedName>
</protein>
<dbReference type="InterPro" id="IPR036291">
    <property type="entry name" value="NAD(P)-bd_dom_sf"/>
</dbReference>
<dbReference type="PRINTS" id="PR00081">
    <property type="entry name" value="GDHRDH"/>
</dbReference>
<sequence length="270" mass="28020">MSGPGTSRRLEGRVAFITGTGGGQGRAAAELFAREGATVWGCDLRAEGAQETVDRIVAAGGRAASLHPLDLTAEGGARRWIEEGVARFGRIDVLYNNASHAVMRRLGDADMWEAWQTTIRGELDLVFATIEAAWPHLVRQGGGSSIVNTSSTAALRGLPLPESGPGSSTGHSAAKAGLLGLTRQVAAEGASYGIRANAVLPGFIDAPVTSFILDQPGARERIGARLPLGRVGRPADVAFAALYFACDESAWVTGETLTVDGGAVSVAMPR</sequence>
<dbReference type="PANTHER" id="PTHR43477">
    <property type="entry name" value="DIHYDROANTICAPSIN 7-DEHYDROGENASE"/>
    <property type="match status" value="1"/>
</dbReference>
<proteinExistence type="inferred from homology"/>
<reference evidence="3 4" key="2">
    <citation type="submission" date="2023-10" db="EMBL/GenBank/DDBJ databases">
        <authorList>
            <person name="Han X.F."/>
        </authorList>
    </citation>
    <scope>NUCLEOTIDE SEQUENCE [LARGE SCALE GENOMIC DNA]</scope>
    <source>
        <strain evidence="3 4">KCTC 39840</strain>
    </source>
</reference>
<comment type="similarity">
    <text evidence="1">Belongs to the short-chain dehydrogenases/reductases (SDR) family.</text>
</comment>
<evidence type="ECO:0000256" key="2">
    <source>
        <dbReference type="ARBA" id="ARBA00023002"/>
    </source>
</evidence>
<evidence type="ECO:0000256" key="1">
    <source>
        <dbReference type="ARBA" id="ARBA00006484"/>
    </source>
</evidence>
<dbReference type="InterPro" id="IPR002347">
    <property type="entry name" value="SDR_fam"/>
</dbReference>
<dbReference type="PANTHER" id="PTHR43477:SF1">
    <property type="entry name" value="DIHYDROANTICAPSIN 7-DEHYDROGENASE"/>
    <property type="match status" value="1"/>
</dbReference>
<organism evidence="3 4">
    <name type="scientific">Conexibacter stalactiti</name>
    <dbReference type="NCBI Taxonomy" id="1940611"/>
    <lineage>
        <taxon>Bacteria</taxon>
        <taxon>Bacillati</taxon>
        <taxon>Actinomycetota</taxon>
        <taxon>Thermoleophilia</taxon>
        <taxon>Solirubrobacterales</taxon>
        <taxon>Conexibacteraceae</taxon>
        <taxon>Conexibacter</taxon>
    </lineage>
</organism>
<dbReference type="Proteomes" id="UP001284601">
    <property type="component" value="Unassembled WGS sequence"/>
</dbReference>
<keyword evidence="2" id="KW-0560">Oxidoreductase</keyword>
<reference evidence="4" key="1">
    <citation type="submission" date="2023-07" db="EMBL/GenBank/DDBJ databases">
        <title>Conexibacter stalactiti sp. nov., isolated from stalactites in a lava cave and emended description of the genus Conexibacter.</title>
        <authorList>
            <person name="Lee S.D."/>
        </authorList>
    </citation>
    <scope>NUCLEOTIDE SEQUENCE [LARGE SCALE GENOMIC DNA]</scope>
    <source>
        <strain evidence="4">KCTC 39840</strain>
    </source>
</reference>
<dbReference type="SUPFAM" id="SSF51735">
    <property type="entry name" value="NAD(P)-binding Rossmann-fold domains"/>
    <property type="match status" value="1"/>
</dbReference>
<dbReference type="PRINTS" id="PR00080">
    <property type="entry name" value="SDRFAMILY"/>
</dbReference>
<gene>
    <name evidence="3" type="ORF">R7226_03725</name>
</gene>
<dbReference type="RefSeq" id="WP_318595693.1">
    <property type="nucleotide sequence ID" value="NZ_JAWSTH010000005.1"/>
</dbReference>